<dbReference type="RefSeq" id="WP_114643365.1">
    <property type="nucleotide sequence ID" value="NZ_JAACIO010000031.1"/>
</dbReference>
<sequence>MTKQCNTRGRKGIESSRSPVRIKLTDESIEKLDAMSPNLHITNQIRDTIEYAYNTKHLGKVQAITMDQLGNGYEQIFITKEVKNNFEYYDFLCNKIEFYPYAGYFNIEISLEEAFINLAEIDIDVALKKLLTTEIKENPWPKKDGSIKWRINCSPYSVFSGVFETPTMEDSYSKINQKSCMEYMKRFKKIDEAKDKIMEILCNSSKTYSEWHLEYFDSIIEKKLTEKNGLKYEEILD</sequence>
<organism evidence="1 2">
    <name type="scientific">Psychrilyobacter piezotolerans</name>
    <dbReference type="NCBI Taxonomy" id="2293438"/>
    <lineage>
        <taxon>Bacteria</taxon>
        <taxon>Fusobacteriati</taxon>
        <taxon>Fusobacteriota</taxon>
        <taxon>Fusobacteriia</taxon>
        <taxon>Fusobacteriales</taxon>
        <taxon>Fusobacteriaceae</taxon>
        <taxon>Psychrilyobacter</taxon>
    </lineage>
</organism>
<dbReference type="EMBL" id="QUAJ01000031">
    <property type="protein sequence ID" value="REI39794.1"/>
    <property type="molecule type" value="Genomic_DNA"/>
</dbReference>
<evidence type="ECO:0000313" key="2">
    <source>
        <dbReference type="Proteomes" id="UP000263486"/>
    </source>
</evidence>
<gene>
    <name evidence="1" type="ORF">DYH56_13275</name>
</gene>
<name>A0ABX9KDV2_9FUSO</name>
<keyword evidence="2" id="KW-1185">Reference proteome</keyword>
<dbReference type="Proteomes" id="UP000263486">
    <property type="component" value="Unassembled WGS sequence"/>
</dbReference>
<accession>A0ABX9KDV2</accession>
<reference evidence="1 2" key="1">
    <citation type="submission" date="2018-08" db="EMBL/GenBank/DDBJ databases">
        <title>Draft genome sequence of Psychrilyobacter sp. strain SD5 isolated from Black Sea water.</title>
        <authorList>
            <person name="Yadav S."/>
            <person name="Villanueva L."/>
            <person name="Damste J.S.S."/>
        </authorList>
    </citation>
    <scope>NUCLEOTIDE SEQUENCE [LARGE SCALE GENOMIC DNA]</scope>
    <source>
        <strain evidence="1 2">SD5</strain>
    </source>
</reference>
<evidence type="ECO:0000313" key="1">
    <source>
        <dbReference type="EMBL" id="REI39794.1"/>
    </source>
</evidence>
<comment type="caution">
    <text evidence="1">The sequence shown here is derived from an EMBL/GenBank/DDBJ whole genome shotgun (WGS) entry which is preliminary data.</text>
</comment>
<proteinExistence type="predicted"/>
<protein>
    <submittedName>
        <fullName evidence="1">Uncharacterized protein</fullName>
    </submittedName>
</protein>